<name>A0A9D9DME9_9BACT</name>
<dbReference type="AlphaFoldDB" id="A0A9D9DME9"/>
<comment type="caution">
    <text evidence="1">The sequence shown here is derived from an EMBL/GenBank/DDBJ whole genome shotgun (WGS) entry which is preliminary data.</text>
</comment>
<evidence type="ECO:0000313" key="1">
    <source>
        <dbReference type="EMBL" id="MBO8429270.1"/>
    </source>
</evidence>
<accession>A0A9D9DME9</accession>
<reference evidence="1" key="1">
    <citation type="submission" date="2020-10" db="EMBL/GenBank/DDBJ databases">
        <authorList>
            <person name="Gilroy R."/>
        </authorList>
    </citation>
    <scope>NUCLEOTIDE SEQUENCE</scope>
    <source>
        <strain evidence="1">15467</strain>
    </source>
</reference>
<evidence type="ECO:0000313" key="2">
    <source>
        <dbReference type="Proteomes" id="UP000823635"/>
    </source>
</evidence>
<dbReference type="Proteomes" id="UP000823635">
    <property type="component" value="Unassembled WGS sequence"/>
</dbReference>
<gene>
    <name evidence="1" type="ORF">IAC68_05005</name>
</gene>
<dbReference type="EMBL" id="JADINB010000112">
    <property type="protein sequence ID" value="MBO8429270.1"/>
    <property type="molecule type" value="Genomic_DNA"/>
</dbReference>
<proteinExistence type="predicted"/>
<sequence length="132" mass="15336">MVTETKFAHCPDDGQVTVDGNLLVEMVADCEKDALKARDVQEKIKCYLRMADLCRANDFAFTAFLLCHKAWDLAIDDDYEHLRMKNKEFALTAAGKLNSLVEKLRPEDMKAKDFVRETLDYYHDIYCVRYID</sequence>
<protein>
    <submittedName>
        <fullName evidence="1">Uncharacterized protein</fullName>
    </submittedName>
</protein>
<reference evidence="1" key="2">
    <citation type="journal article" date="2021" name="PeerJ">
        <title>Extensive microbial diversity within the chicken gut microbiome revealed by metagenomics and culture.</title>
        <authorList>
            <person name="Gilroy R."/>
            <person name="Ravi A."/>
            <person name="Getino M."/>
            <person name="Pursley I."/>
            <person name="Horton D.L."/>
            <person name="Alikhan N.F."/>
            <person name="Baker D."/>
            <person name="Gharbi K."/>
            <person name="Hall N."/>
            <person name="Watson M."/>
            <person name="Adriaenssens E.M."/>
            <person name="Foster-Nyarko E."/>
            <person name="Jarju S."/>
            <person name="Secka A."/>
            <person name="Antonio M."/>
            <person name="Oren A."/>
            <person name="Chaudhuri R.R."/>
            <person name="La Ragione R."/>
            <person name="Hildebrand F."/>
            <person name="Pallen M.J."/>
        </authorList>
    </citation>
    <scope>NUCLEOTIDE SEQUENCE</scope>
    <source>
        <strain evidence="1">15467</strain>
    </source>
</reference>
<organism evidence="1 2">
    <name type="scientific">Candidatus Egerieousia excrementavium</name>
    <dbReference type="NCBI Taxonomy" id="2840778"/>
    <lineage>
        <taxon>Bacteria</taxon>
        <taxon>Pseudomonadati</taxon>
        <taxon>Bacteroidota</taxon>
        <taxon>Bacteroidia</taxon>
        <taxon>Bacteroidales</taxon>
        <taxon>Candidatus Egerieousia</taxon>
    </lineage>
</organism>